<organism evidence="1 2">
    <name type="scientific">Patagioenas fasciata monilis</name>
    <dbReference type="NCBI Taxonomy" id="372326"/>
    <lineage>
        <taxon>Eukaryota</taxon>
        <taxon>Metazoa</taxon>
        <taxon>Chordata</taxon>
        <taxon>Craniata</taxon>
        <taxon>Vertebrata</taxon>
        <taxon>Euteleostomi</taxon>
        <taxon>Archelosauria</taxon>
        <taxon>Archosauria</taxon>
        <taxon>Dinosauria</taxon>
        <taxon>Saurischia</taxon>
        <taxon>Theropoda</taxon>
        <taxon>Coelurosauria</taxon>
        <taxon>Aves</taxon>
        <taxon>Neognathae</taxon>
        <taxon>Neoaves</taxon>
        <taxon>Columbimorphae</taxon>
        <taxon>Columbiformes</taxon>
        <taxon>Columbidae</taxon>
        <taxon>Patagioenas</taxon>
    </lineage>
</organism>
<comment type="caution">
    <text evidence="1">The sequence shown here is derived from an EMBL/GenBank/DDBJ whole genome shotgun (WGS) entry which is preliminary data.</text>
</comment>
<dbReference type="Proteomes" id="UP000190648">
    <property type="component" value="Unassembled WGS sequence"/>
</dbReference>
<evidence type="ECO:0000313" key="1">
    <source>
        <dbReference type="EMBL" id="OPJ77358.1"/>
    </source>
</evidence>
<keyword evidence="2" id="KW-1185">Reference proteome</keyword>
<dbReference type="EMBL" id="LSYS01005497">
    <property type="protein sequence ID" value="OPJ77358.1"/>
    <property type="molecule type" value="Genomic_DNA"/>
</dbReference>
<proteinExistence type="predicted"/>
<sequence>MAPAGTAWRTRREGRTAQLCCANSPAFPAEAQGRQADACSNSIRCLALRCRLPREQSARGKRRWAAARARGRCRSRGAGREEAARPVVYCNHPVLFSCLPLSGPE</sequence>
<accession>A0A1V4JYS0</accession>
<reference evidence="1 2" key="1">
    <citation type="submission" date="2016-02" db="EMBL/GenBank/DDBJ databases">
        <title>Band-tailed pigeon sequencing and assembly.</title>
        <authorList>
            <person name="Soares A.E."/>
            <person name="Novak B.J."/>
            <person name="Rice E.S."/>
            <person name="O'Connell B."/>
            <person name="Chang D."/>
            <person name="Weber S."/>
            <person name="Shapiro B."/>
        </authorList>
    </citation>
    <scope>NUCLEOTIDE SEQUENCE [LARGE SCALE GENOMIC DNA]</scope>
    <source>
        <strain evidence="1">BTP2013</strain>
        <tissue evidence="1">Blood</tissue>
    </source>
</reference>
<protein>
    <submittedName>
        <fullName evidence="1">Uncharacterized protein</fullName>
    </submittedName>
</protein>
<dbReference type="AlphaFoldDB" id="A0A1V4JYS0"/>
<gene>
    <name evidence="1" type="ORF">AV530_007695</name>
</gene>
<evidence type="ECO:0000313" key="2">
    <source>
        <dbReference type="Proteomes" id="UP000190648"/>
    </source>
</evidence>
<name>A0A1V4JYS0_PATFA</name>